<name>A0A2P6TJP0_CHLSO</name>
<dbReference type="InterPro" id="IPR000007">
    <property type="entry name" value="Tubby_C"/>
</dbReference>
<dbReference type="SUPFAM" id="SSF54518">
    <property type="entry name" value="Tubby C-terminal domain-like"/>
    <property type="match status" value="1"/>
</dbReference>
<gene>
    <name evidence="4" type="ORF">C2E21_6508</name>
</gene>
<feature type="domain" description="Tubby C-terminal" evidence="3">
    <location>
        <begin position="463"/>
        <end position="548"/>
    </location>
</feature>
<feature type="compositionally biased region" description="Low complexity" evidence="2">
    <location>
        <begin position="1"/>
        <end position="40"/>
    </location>
</feature>
<dbReference type="InterPro" id="IPR036047">
    <property type="entry name" value="F-box-like_dom_sf"/>
</dbReference>
<reference evidence="4 5" key="1">
    <citation type="journal article" date="2018" name="Plant J.">
        <title>Genome sequences of Chlorella sorokiniana UTEX 1602 and Micractinium conductrix SAG 241.80: implications to maltose excretion by a green alga.</title>
        <authorList>
            <person name="Arriola M.B."/>
            <person name="Velmurugan N."/>
            <person name="Zhang Y."/>
            <person name="Plunkett M.H."/>
            <person name="Hondzo H."/>
            <person name="Barney B.M."/>
        </authorList>
    </citation>
    <scope>NUCLEOTIDE SEQUENCE [LARGE SCALE GENOMIC DNA]</scope>
    <source>
        <strain evidence="5">UTEX 1602</strain>
    </source>
</reference>
<proteinExistence type="inferred from homology"/>
<dbReference type="PANTHER" id="PTHR16517:SF7">
    <property type="entry name" value="PROTEIN KING TUBBY"/>
    <property type="match status" value="1"/>
</dbReference>
<dbReference type="Proteomes" id="UP000239899">
    <property type="component" value="Unassembled WGS sequence"/>
</dbReference>
<dbReference type="Pfam" id="PF01167">
    <property type="entry name" value="Tub"/>
    <property type="match status" value="1"/>
</dbReference>
<feature type="region of interest" description="Disordered" evidence="2">
    <location>
        <begin position="59"/>
        <end position="87"/>
    </location>
</feature>
<evidence type="ECO:0000313" key="4">
    <source>
        <dbReference type="EMBL" id="PRW44258.1"/>
    </source>
</evidence>
<dbReference type="Gene3D" id="3.20.90.10">
    <property type="entry name" value="Tubby Protein, Chain A"/>
    <property type="match status" value="2"/>
</dbReference>
<comment type="caution">
    <text evidence="4">The sequence shown here is derived from an EMBL/GenBank/DDBJ whole genome shotgun (WGS) entry which is preliminary data.</text>
</comment>
<evidence type="ECO:0000259" key="3">
    <source>
        <dbReference type="Pfam" id="PF01167"/>
    </source>
</evidence>
<organism evidence="4 5">
    <name type="scientific">Chlorella sorokiniana</name>
    <name type="common">Freshwater green alga</name>
    <dbReference type="NCBI Taxonomy" id="3076"/>
    <lineage>
        <taxon>Eukaryota</taxon>
        <taxon>Viridiplantae</taxon>
        <taxon>Chlorophyta</taxon>
        <taxon>core chlorophytes</taxon>
        <taxon>Trebouxiophyceae</taxon>
        <taxon>Chlorellales</taxon>
        <taxon>Chlorellaceae</taxon>
        <taxon>Chlorella clade</taxon>
        <taxon>Chlorella</taxon>
    </lineage>
</organism>
<accession>A0A2P6TJP0</accession>
<feature type="compositionally biased region" description="Acidic residues" evidence="2">
    <location>
        <begin position="70"/>
        <end position="86"/>
    </location>
</feature>
<sequence length="552" mass="58318">MASLDLGPVAGAPAPALGSAAAADAAPGSSGAPSSPPLAGRLSPTAWLRRVLRGAQAVAGERPLASAQGEADDDASDDGGSEDEECASFGSLPEHLLEKVFSHLRGANRKHHFAICGVNRQWRRLGQAMFFSRPWEVAHLICHPTQLFCLSPRNVTGSRSGLLKCFVRREHGPGGKRFTFCIGKDASQPQRSRFLMAAKQGGRDEVHLFLNSRCRGQPCARLRCNMFATQYKLTLADDLQLEPTVNRSTWDSPPAATGAGFIHQPPVPPRIMSRLQSWPAEAAAEAVAAARGAVSGGPPSPLEVGCLAELQYQARVKGFMQPRKMRVSLPNPLLLFYDHALPHLSRRASTSEPPPSPPAGPAAASSSLGAAGSSAAAAPAPGSASARSLASPSGSAVGSPEASPAVAGAAAADPPQPSGGGAAAGLQPAGSGRLGRLLLRMHLRRQPPRPKLLRQQQTVPVDELLQPMVLQNKAPHWNEGLRCWCLNFRGRVKLASVKNFQLVRAGDPTERVVLQFGKAEQDAFILDFNPMVLTASQAFGIVLSTFDSKLFL</sequence>
<evidence type="ECO:0000313" key="5">
    <source>
        <dbReference type="Proteomes" id="UP000239899"/>
    </source>
</evidence>
<feature type="compositionally biased region" description="Low complexity" evidence="2">
    <location>
        <begin position="361"/>
        <end position="413"/>
    </location>
</feature>
<dbReference type="SUPFAM" id="SSF81383">
    <property type="entry name" value="F-box domain"/>
    <property type="match status" value="1"/>
</dbReference>
<dbReference type="EMBL" id="LHPG02000013">
    <property type="protein sequence ID" value="PRW44258.1"/>
    <property type="molecule type" value="Genomic_DNA"/>
</dbReference>
<dbReference type="AlphaFoldDB" id="A0A2P6TJP0"/>
<comment type="similarity">
    <text evidence="1">Belongs to the TUB family.</text>
</comment>
<evidence type="ECO:0000256" key="1">
    <source>
        <dbReference type="ARBA" id="ARBA00007129"/>
    </source>
</evidence>
<dbReference type="PANTHER" id="PTHR16517">
    <property type="entry name" value="TUBBY-RELATED"/>
    <property type="match status" value="1"/>
</dbReference>
<keyword evidence="5" id="KW-1185">Reference proteome</keyword>
<dbReference type="OrthoDB" id="8775810at2759"/>
<feature type="region of interest" description="Disordered" evidence="2">
    <location>
        <begin position="1"/>
        <end position="41"/>
    </location>
</feature>
<evidence type="ECO:0000256" key="2">
    <source>
        <dbReference type="SAM" id="MobiDB-lite"/>
    </source>
</evidence>
<feature type="region of interest" description="Disordered" evidence="2">
    <location>
        <begin position="346"/>
        <end position="427"/>
    </location>
</feature>
<dbReference type="InterPro" id="IPR025659">
    <property type="entry name" value="Tubby-like_C"/>
</dbReference>
<dbReference type="STRING" id="3076.A0A2P6TJP0"/>
<protein>
    <submittedName>
        <fullName evidence="4">Tubby-like F-box 14</fullName>
    </submittedName>
</protein>